<feature type="region of interest" description="Disordered" evidence="1">
    <location>
        <begin position="311"/>
        <end position="513"/>
    </location>
</feature>
<feature type="compositionally biased region" description="Basic and acidic residues" evidence="1">
    <location>
        <begin position="425"/>
        <end position="448"/>
    </location>
</feature>
<feature type="region of interest" description="Disordered" evidence="1">
    <location>
        <begin position="87"/>
        <end position="108"/>
    </location>
</feature>
<feature type="region of interest" description="Disordered" evidence="1">
    <location>
        <begin position="121"/>
        <end position="144"/>
    </location>
</feature>
<feature type="region of interest" description="Disordered" evidence="1">
    <location>
        <begin position="526"/>
        <end position="601"/>
    </location>
</feature>
<feature type="region of interest" description="Disordered" evidence="1">
    <location>
        <begin position="1"/>
        <end position="29"/>
    </location>
</feature>
<feature type="compositionally biased region" description="Low complexity" evidence="1">
    <location>
        <begin position="343"/>
        <end position="357"/>
    </location>
</feature>
<organism evidence="2 3">
    <name type="scientific">Extremus antarcticus</name>
    <dbReference type="NCBI Taxonomy" id="702011"/>
    <lineage>
        <taxon>Eukaryota</taxon>
        <taxon>Fungi</taxon>
        <taxon>Dikarya</taxon>
        <taxon>Ascomycota</taxon>
        <taxon>Pezizomycotina</taxon>
        <taxon>Dothideomycetes</taxon>
        <taxon>Dothideomycetidae</taxon>
        <taxon>Mycosphaerellales</taxon>
        <taxon>Extremaceae</taxon>
        <taxon>Extremus</taxon>
    </lineage>
</organism>
<accession>A0AAJ0GGZ1</accession>
<gene>
    <name evidence="2" type="ORF">LTR09_001550</name>
</gene>
<reference evidence="2" key="1">
    <citation type="submission" date="2023-04" db="EMBL/GenBank/DDBJ databases">
        <title>Black Yeasts Isolated from many extreme environments.</title>
        <authorList>
            <person name="Coleine C."/>
            <person name="Stajich J.E."/>
            <person name="Selbmann L."/>
        </authorList>
    </citation>
    <scope>NUCLEOTIDE SEQUENCE</scope>
    <source>
        <strain evidence="2">CCFEE 5312</strain>
    </source>
</reference>
<feature type="region of interest" description="Disordered" evidence="1">
    <location>
        <begin position="1019"/>
        <end position="1042"/>
    </location>
</feature>
<evidence type="ECO:0000313" key="3">
    <source>
        <dbReference type="Proteomes" id="UP001271007"/>
    </source>
</evidence>
<feature type="region of interest" description="Disordered" evidence="1">
    <location>
        <begin position="276"/>
        <end position="299"/>
    </location>
</feature>
<dbReference type="EMBL" id="JAWDJX010000003">
    <property type="protein sequence ID" value="KAK3057367.1"/>
    <property type="molecule type" value="Genomic_DNA"/>
</dbReference>
<feature type="compositionally biased region" description="Polar residues" evidence="1">
    <location>
        <begin position="1027"/>
        <end position="1039"/>
    </location>
</feature>
<name>A0AAJ0GGZ1_9PEZI</name>
<dbReference type="Proteomes" id="UP001271007">
    <property type="component" value="Unassembled WGS sequence"/>
</dbReference>
<dbReference type="AlphaFoldDB" id="A0AAJ0GGZ1"/>
<feature type="compositionally biased region" description="Basic and acidic residues" evidence="1">
    <location>
        <begin position="476"/>
        <end position="488"/>
    </location>
</feature>
<feature type="compositionally biased region" description="Polar residues" evidence="1">
    <location>
        <begin position="358"/>
        <end position="368"/>
    </location>
</feature>
<evidence type="ECO:0000313" key="2">
    <source>
        <dbReference type="EMBL" id="KAK3057367.1"/>
    </source>
</evidence>
<proteinExistence type="predicted"/>
<evidence type="ECO:0000256" key="1">
    <source>
        <dbReference type="SAM" id="MobiDB-lite"/>
    </source>
</evidence>
<comment type="caution">
    <text evidence="2">The sequence shown here is derived from an EMBL/GenBank/DDBJ whole genome shotgun (WGS) entry which is preliminary data.</text>
</comment>
<feature type="compositionally biased region" description="Polar residues" evidence="1">
    <location>
        <begin position="16"/>
        <end position="29"/>
    </location>
</feature>
<feature type="compositionally biased region" description="Low complexity" evidence="1">
    <location>
        <begin position="315"/>
        <end position="325"/>
    </location>
</feature>
<feature type="compositionally biased region" description="Polar residues" evidence="1">
    <location>
        <begin position="527"/>
        <end position="555"/>
    </location>
</feature>
<feature type="region of interest" description="Disordered" evidence="1">
    <location>
        <begin position="1059"/>
        <end position="1127"/>
    </location>
</feature>
<protein>
    <submittedName>
        <fullName evidence="2">Uncharacterized protein</fullName>
    </submittedName>
</protein>
<feature type="compositionally biased region" description="Polar residues" evidence="1">
    <location>
        <begin position="581"/>
        <end position="601"/>
    </location>
</feature>
<keyword evidence="3" id="KW-1185">Reference proteome</keyword>
<feature type="compositionally biased region" description="Polar residues" evidence="1">
    <location>
        <begin position="277"/>
        <end position="297"/>
    </location>
</feature>
<sequence>MSSSVPLDWSFPSPATPSNGAFGQHTYQTPKDNAYSSHFHDAFSTPQMFANTTPQPFQYPTTTPIHRPQSSSDTLRSNYYANIQASGNQSAGASMPPPGPLVSPTYGNTQAASMQLPVNTSWDSTQMQTPPPTRGTSARKVQQEQQIAFGTPSTIASRRFMSPQQPAILPSNTPIAQHTPMQFPQLQFSPDMYQSSNFGPASAPAVSQSRIMWAQAGSPMQRVPSSALDDPFALASFDMGWPSAGLQQSNAQAISFDTPAMNSFPVQALHPRPASAMAQTGNNVPSMMSEPVSTSVDPSLLYSSPIRPVVRSTSRSNNARSQAAAHHAEIGRSTSATHHRTDTLLSSATTSSHTSSLQRSNTTGTTRPRSMHPSMNAVDSLTRSDSVHHITRTASPVKRLGRPPLGSISEGKPRHRTSVILTIDENGRARTETQRAEESPSRSMRDRYPALFDSDSSDDDSDGSDRTPSRPSSFIFDKRDERKAKAARLDPPLENLEGLSIPRSSSAASMKKGVAPSRAAIAATAQLRRQGSLRRSTPSRNQNRRSVTMSSTASIDTCPMDVSASFQQSSGGADESRHPSFHTSWSSNTDNFDPSASSAETTLEAHNRRWSIMSGHPISPQEQQGSFYQQPQTMRQPSQEIVPIRCACGNPQSTDQPIIQCSSSWIYMLALYSTSTFDSATRSFEALKRPDRSAQVVALTAIYHESNMHVPAAFQRIHMGHWRSELNSSCFDVSGVGTAPSDGVRWTWSNPLLENKRITLEMGSLLYDNRHHHHRSHSKSAPATYVDLSRSDISILTKILSHAPSHPKSATAASYESIVKKLLSDLPSRLRCKIPWLSPLCSLHHKIILLPIMSVLEAFQHEIDICTLETWAPLRGERALSAEQQDLLAVLEDLSALWLTPEQFELRYHREQRPRPQHLTSSKCTACILARIGGNYKAMVALGAFFIGRTDPGIWKKSKRILWVETWIRNSLDHAQSEDAVLKMWQLGSELRKVRKEAARPGERAYIDGFVEEARINGQGHEHRESQTQVQQPAQSRGSVTEAATPFDQNLAADELFEDQGNPFSDADDDLGRLLPPAGIGDDFEEARLPYAASSIYSREPEDGGKEVGGGRPRASRNVRGRGYESL</sequence>